<dbReference type="GO" id="GO:0031080">
    <property type="term" value="C:nuclear pore outer ring"/>
    <property type="evidence" value="ECO:0007669"/>
    <property type="project" value="TreeGrafter"/>
</dbReference>
<dbReference type="STRING" id="857566.A0A1E3PJM7"/>
<comment type="subcellular location">
    <subcellularLocation>
        <location evidence="7">Nucleus</location>
        <location evidence="7">Nuclear pore complex</location>
    </subcellularLocation>
    <subcellularLocation>
        <location evidence="7">Nucleus membrane</location>
    </subcellularLocation>
</comment>
<dbReference type="OrthoDB" id="3098at2759"/>
<proteinExistence type="inferred from homology"/>
<keyword evidence="4 7" id="KW-0811">Translocation</keyword>
<dbReference type="GO" id="GO:0006606">
    <property type="term" value="P:protein import into nucleus"/>
    <property type="evidence" value="ECO:0007669"/>
    <property type="project" value="TreeGrafter"/>
</dbReference>
<dbReference type="AlphaFoldDB" id="A0A1E3PJM7"/>
<dbReference type="Proteomes" id="UP000095009">
    <property type="component" value="Unassembled WGS sequence"/>
</dbReference>
<keyword evidence="3" id="KW-0653">Protein transport</keyword>
<dbReference type="GO" id="GO:0017056">
    <property type="term" value="F:structural constituent of nuclear pore"/>
    <property type="evidence" value="ECO:0007669"/>
    <property type="project" value="UniProtKB-UniRule"/>
</dbReference>
<organism evidence="8 9">
    <name type="scientific">Nadsonia fulvescens var. elongata DSM 6958</name>
    <dbReference type="NCBI Taxonomy" id="857566"/>
    <lineage>
        <taxon>Eukaryota</taxon>
        <taxon>Fungi</taxon>
        <taxon>Dikarya</taxon>
        <taxon>Ascomycota</taxon>
        <taxon>Saccharomycotina</taxon>
        <taxon>Dipodascomycetes</taxon>
        <taxon>Dipodascales</taxon>
        <taxon>Dipodascales incertae sedis</taxon>
        <taxon>Nadsonia</taxon>
    </lineage>
</organism>
<keyword evidence="9" id="KW-1185">Reference proteome</keyword>
<dbReference type="PANTHER" id="PTHR13003">
    <property type="entry name" value="NUP107-RELATED"/>
    <property type="match status" value="1"/>
</dbReference>
<evidence type="ECO:0000256" key="3">
    <source>
        <dbReference type="ARBA" id="ARBA00022927"/>
    </source>
</evidence>
<keyword evidence="7" id="KW-0472">Membrane</keyword>
<evidence type="ECO:0000313" key="8">
    <source>
        <dbReference type="EMBL" id="ODQ65047.1"/>
    </source>
</evidence>
<dbReference type="Gene3D" id="1.20.190.50">
    <property type="match status" value="1"/>
</dbReference>
<evidence type="ECO:0000256" key="2">
    <source>
        <dbReference type="ARBA" id="ARBA00022816"/>
    </source>
</evidence>
<dbReference type="Pfam" id="PF04121">
    <property type="entry name" value="Nup84_Nup100"/>
    <property type="match status" value="1"/>
</dbReference>
<dbReference type="GO" id="GO:0000973">
    <property type="term" value="P:post-transcriptional tethering of RNA polymerase II gene DNA at nuclear periphery"/>
    <property type="evidence" value="ECO:0007669"/>
    <property type="project" value="TreeGrafter"/>
</dbReference>
<evidence type="ECO:0000313" key="9">
    <source>
        <dbReference type="Proteomes" id="UP000095009"/>
    </source>
</evidence>
<dbReference type="EMBL" id="KV454410">
    <property type="protein sequence ID" value="ODQ65047.1"/>
    <property type="molecule type" value="Genomic_DNA"/>
</dbReference>
<evidence type="ECO:0000256" key="6">
    <source>
        <dbReference type="ARBA" id="ARBA00023242"/>
    </source>
</evidence>
<dbReference type="InterPro" id="IPR007252">
    <property type="entry name" value="Nup84/Nup107"/>
</dbReference>
<keyword evidence="2" id="KW-0509">mRNA transport</keyword>
<keyword evidence="5 7" id="KW-0906">Nuclear pore complex</keyword>
<reference evidence="8 9" key="1">
    <citation type="journal article" date="2016" name="Proc. Natl. Acad. Sci. U.S.A.">
        <title>Comparative genomics of biotechnologically important yeasts.</title>
        <authorList>
            <person name="Riley R."/>
            <person name="Haridas S."/>
            <person name="Wolfe K.H."/>
            <person name="Lopes M.R."/>
            <person name="Hittinger C.T."/>
            <person name="Goeker M."/>
            <person name="Salamov A.A."/>
            <person name="Wisecaver J.H."/>
            <person name="Long T.M."/>
            <person name="Calvey C.H."/>
            <person name="Aerts A.L."/>
            <person name="Barry K.W."/>
            <person name="Choi C."/>
            <person name="Clum A."/>
            <person name="Coughlan A.Y."/>
            <person name="Deshpande S."/>
            <person name="Douglass A.P."/>
            <person name="Hanson S.J."/>
            <person name="Klenk H.-P."/>
            <person name="LaButti K.M."/>
            <person name="Lapidus A."/>
            <person name="Lindquist E.A."/>
            <person name="Lipzen A.M."/>
            <person name="Meier-Kolthoff J.P."/>
            <person name="Ohm R.A."/>
            <person name="Otillar R.P."/>
            <person name="Pangilinan J.L."/>
            <person name="Peng Y."/>
            <person name="Rokas A."/>
            <person name="Rosa C.A."/>
            <person name="Scheuner C."/>
            <person name="Sibirny A.A."/>
            <person name="Slot J.C."/>
            <person name="Stielow J.B."/>
            <person name="Sun H."/>
            <person name="Kurtzman C.P."/>
            <person name="Blackwell M."/>
            <person name="Grigoriev I.V."/>
            <person name="Jeffries T.W."/>
        </authorList>
    </citation>
    <scope>NUCLEOTIDE SEQUENCE [LARGE SCALE GENOMIC DNA]</scope>
    <source>
        <strain evidence="8 9">DSM 6958</strain>
    </source>
</reference>
<sequence length="828" mass="93218">MSFDFNSSNVGSSPIMPISTSDADTKIETELDEFQRFADCLKDLRSNSYDDPFEVLAEFNRVASDKAVETASIDDELVSSDTFEDYLLEARLWNLVHSLYTFRCSQPSSSLSSPPSLDQFSSTAVLEETYLRQHPLARENWLILGWLQDNLPAPETPASLSGQKWFYTRDTLQNIQSQLSLSSAHSIGSSLTAQTVVSHIDADAPLRESPRKIEPRDQAADEQTFQYIFDLLRARNIDQAIALCQQTSNWSLGLAISGMNEYIDPEIDGAWLDLDLDQPQPRGIFRKPLWRRMCLQLAQNISLGRYERAIYGFLSGVDLDSVLAVNDSWETHLLAYLNYIVTIDIEQYLYAEGRIDPATQGIPLLKSPVATPAAALDALANSSNVKVSAEAEHPLRNILGSLINHKFEHIVKQVQGELSKVIRVANYTNDEITESPYLLRVLLHLSLFLKKIGVWDNMDDANHDISLILTSYIEKLSVDNHTELIPLYVSFFTDKTEACDTYSCVLADITDPAQRKSQLQLAKQYNLDLCSALRAGVARVMAETRFSYITPSELGQTEFSFEVSSIDTRVFRSVEWYIDASMWDDAIDAGVGMFRQFLRCGKIGAARIACQRLNPRQIVKEWDINNIEKMGQGSLSTTSGSSSRSRLELLEYERLFDYFEAVNTWSKDIYAPIKLAQDLHRVKTQYVPFTYTPDRTLRARAVQHIDSILQMAYVLANSWLDQVVNYGDDSIDDESAMILDELKSLYIPYIIVTVHEALIQASVFDAKYIDEALQLSVLVASERPVSIGTPVSSKDGIYRLFMNSGKLNGYLQMVTNAVMEGGLSLLEN</sequence>
<name>A0A1E3PJM7_9ASCO</name>
<dbReference type="GO" id="GO:0031965">
    <property type="term" value="C:nuclear membrane"/>
    <property type="evidence" value="ECO:0007669"/>
    <property type="project" value="UniProtKB-SubCell"/>
</dbReference>
<comment type="similarity">
    <text evidence="7">Belongs to the nucleoporin Nup84/Nup107 family.</text>
</comment>
<evidence type="ECO:0000256" key="5">
    <source>
        <dbReference type="ARBA" id="ARBA00023132"/>
    </source>
</evidence>
<comment type="subunit">
    <text evidence="7">Part of the nuclear pore complex (NPC).</text>
</comment>
<dbReference type="Gene3D" id="1.10.3450.20">
    <property type="match status" value="1"/>
</dbReference>
<dbReference type="GO" id="GO:0006406">
    <property type="term" value="P:mRNA export from nucleus"/>
    <property type="evidence" value="ECO:0007669"/>
    <property type="project" value="TreeGrafter"/>
</dbReference>
<evidence type="ECO:0000256" key="1">
    <source>
        <dbReference type="ARBA" id="ARBA00022448"/>
    </source>
</evidence>
<accession>A0A1E3PJM7</accession>
<protein>
    <recommendedName>
        <fullName evidence="7">Nuclear pore complex protein</fullName>
    </recommendedName>
</protein>
<keyword evidence="1 7" id="KW-0813">Transport</keyword>
<comment type="function">
    <text evidence="7">Functions as a component of the nuclear pore complex (NPC).</text>
</comment>
<evidence type="ECO:0000256" key="7">
    <source>
        <dbReference type="RuleBase" id="RU365072"/>
    </source>
</evidence>
<dbReference type="PANTHER" id="PTHR13003:SF2">
    <property type="entry name" value="NUCLEAR PORE COMPLEX PROTEIN NUP107"/>
    <property type="match status" value="1"/>
</dbReference>
<keyword evidence="6 7" id="KW-0539">Nucleus</keyword>
<evidence type="ECO:0000256" key="4">
    <source>
        <dbReference type="ARBA" id="ARBA00023010"/>
    </source>
</evidence>
<gene>
    <name evidence="8" type="ORF">NADFUDRAFT_42346</name>
</gene>